<dbReference type="PROSITE" id="PS50011">
    <property type="entry name" value="PROTEIN_KINASE_DOM"/>
    <property type="match status" value="1"/>
</dbReference>
<evidence type="ECO:0000256" key="11">
    <source>
        <dbReference type="ARBA" id="ARBA00022737"/>
    </source>
</evidence>
<feature type="binding site" evidence="24">
    <location>
        <position position="189"/>
    </location>
    <ligand>
        <name>ATP</name>
        <dbReference type="ChEBI" id="CHEBI:30616"/>
    </ligand>
</feature>
<reference evidence="27 28" key="1">
    <citation type="submission" date="2024-02" db="EMBL/GenBank/DDBJ databases">
        <title>High-quality chromosome-scale genome assembly of Pensacola bahiagrass (Paspalum notatum Flugge var. saurae).</title>
        <authorList>
            <person name="Vega J.M."/>
            <person name="Podio M."/>
            <person name="Orjuela J."/>
            <person name="Siena L.A."/>
            <person name="Pessino S.C."/>
            <person name="Combes M.C."/>
            <person name="Mariac C."/>
            <person name="Albertini E."/>
            <person name="Pupilli F."/>
            <person name="Ortiz J.P.A."/>
            <person name="Leblanc O."/>
        </authorList>
    </citation>
    <scope>NUCLEOTIDE SEQUENCE [LARGE SCALE GENOMIC DNA]</scope>
    <source>
        <strain evidence="27">R1</strain>
        <tissue evidence="27">Leaf</tissue>
    </source>
</reference>
<dbReference type="EC" id="2.7.11.1" evidence="3"/>
<protein>
    <recommendedName>
        <fullName evidence="23">Receptor kinase-like protein Xa21</fullName>
        <ecNumber evidence="3">2.7.11.1</ecNumber>
    </recommendedName>
</protein>
<keyword evidence="13" id="KW-0418">Kinase</keyword>
<dbReference type="InterPro" id="IPR017441">
    <property type="entry name" value="Protein_kinase_ATP_BS"/>
</dbReference>
<evidence type="ECO:0000259" key="26">
    <source>
        <dbReference type="PROSITE" id="PS50011"/>
    </source>
</evidence>
<dbReference type="FunFam" id="1.10.510.10:FF:000358">
    <property type="entry name" value="Putative leucine-rich repeat receptor-like serine/threonine-protein kinase"/>
    <property type="match status" value="1"/>
</dbReference>
<dbReference type="InterPro" id="IPR000719">
    <property type="entry name" value="Prot_kinase_dom"/>
</dbReference>
<evidence type="ECO:0000256" key="10">
    <source>
        <dbReference type="ARBA" id="ARBA00022729"/>
    </source>
</evidence>
<keyword evidence="4" id="KW-1003">Cell membrane</keyword>
<evidence type="ECO:0000256" key="4">
    <source>
        <dbReference type="ARBA" id="ARBA00022475"/>
    </source>
</evidence>
<dbReference type="GO" id="GO:0004674">
    <property type="term" value="F:protein serine/threonine kinase activity"/>
    <property type="evidence" value="ECO:0007669"/>
    <property type="project" value="UniProtKB-KW"/>
</dbReference>
<evidence type="ECO:0000256" key="6">
    <source>
        <dbReference type="ARBA" id="ARBA00022553"/>
    </source>
</evidence>
<evidence type="ECO:0000256" key="17">
    <source>
        <dbReference type="ARBA" id="ARBA00023170"/>
    </source>
</evidence>
<evidence type="ECO:0000256" key="14">
    <source>
        <dbReference type="ARBA" id="ARBA00022840"/>
    </source>
</evidence>
<dbReference type="InterPro" id="IPR011009">
    <property type="entry name" value="Kinase-like_dom_sf"/>
</dbReference>
<dbReference type="SMART" id="SM00220">
    <property type="entry name" value="S_TKc"/>
    <property type="match status" value="1"/>
</dbReference>
<evidence type="ECO:0000256" key="13">
    <source>
        <dbReference type="ARBA" id="ARBA00022777"/>
    </source>
</evidence>
<evidence type="ECO:0000256" key="25">
    <source>
        <dbReference type="SAM" id="Phobius"/>
    </source>
</evidence>
<keyword evidence="17" id="KW-0675">Receptor</keyword>
<keyword evidence="18" id="KW-0325">Glycoprotein</keyword>
<evidence type="ECO:0000256" key="9">
    <source>
        <dbReference type="ARBA" id="ARBA00022692"/>
    </source>
</evidence>
<sequence>MDQNILTGNILTTFSNLNSLSVLNLSHNILSGPLPAYLSNLQLITKLDLSYNNFEGEIPRNSVLDNATVVSLDGNPGLCGGAIDFDIPPCQVVSRRAGLVNNLIKTLIPIFSFMSLIMLAYTIFHAKKKTSRKPYLLLFSFGKQFPKVSYKDIAHATWNFCESNLIGKGSYGSVYKGKIDQAKTQVAIKVFDLEMRSPDRSFISECEVLRSIRHRNLLPILTACSTIGNSGNGFKALIYEFMQNGNLDTWLHHRTSSVARKRLGLVQRMNIAVSIADALAYVHHDCGSPIVHCDVKPTNILDNDMNAHLGDFGIASLVLDPRSTTTGHSGPNSSVIVARTIGYIAPEYGQIVHASISGDVNSFGVVLLEMLVGKRPTDSMYGDELSIVSFAETNFPDQMLGKIDACLQEECKETIKAKPEAEKEICRSLQSLVQVALSCTSLSPRERMNMREVAINLHAIRRSYVARPNDSKPHVLLQ</sequence>
<organism evidence="27 28">
    <name type="scientific">Paspalum notatum var. saurae</name>
    <dbReference type="NCBI Taxonomy" id="547442"/>
    <lineage>
        <taxon>Eukaryota</taxon>
        <taxon>Viridiplantae</taxon>
        <taxon>Streptophyta</taxon>
        <taxon>Embryophyta</taxon>
        <taxon>Tracheophyta</taxon>
        <taxon>Spermatophyta</taxon>
        <taxon>Magnoliopsida</taxon>
        <taxon>Liliopsida</taxon>
        <taxon>Poales</taxon>
        <taxon>Poaceae</taxon>
        <taxon>PACMAD clade</taxon>
        <taxon>Panicoideae</taxon>
        <taxon>Andropogonodae</taxon>
        <taxon>Paspaleae</taxon>
        <taxon>Paspalinae</taxon>
        <taxon>Paspalum</taxon>
    </lineage>
</organism>
<feature type="transmembrane region" description="Helical" evidence="25">
    <location>
        <begin position="103"/>
        <end position="124"/>
    </location>
</feature>
<evidence type="ECO:0000256" key="2">
    <source>
        <dbReference type="ARBA" id="ARBA00004389"/>
    </source>
</evidence>
<evidence type="ECO:0000256" key="23">
    <source>
        <dbReference type="ARBA" id="ARBA00072040"/>
    </source>
</evidence>
<gene>
    <name evidence="27" type="ORF">U9M48_022764</name>
</gene>
<comment type="catalytic activity">
    <reaction evidence="20">
        <text>L-seryl-[protein] + ATP = O-phospho-L-seryl-[protein] + ADP + H(+)</text>
        <dbReference type="Rhea" id="RHEA:17989"/>
        <dbReference type="Rhea" id="RHEA-COMP:9863"/>
        <dbReference type="Rhea" id="RHEA-COMP:11604"/>
        <dbReference type="ChEBI" id="CHEBI:15378"/>
        <dbReference type="ChEBI" id="CHEBI:29999"/>
        <dbReference type="ChEBI" id="CHEBI:30616"/>
        <dbReference type="ChEBI" id="CHEBI:83421"/>
        <dbReference type="ChEBI" id="CHEBI:456216"/>
        <dbReference type="EC" id="2.7.11.1"/>
    </reaction>
</comment>
<name>A0AAQ3WVH2_PASNO</name>
<evidence type="ECO:0000256" key="19">
    <source>
        <dbReference type="ARBA" id="ARBA00047899"/>
    </source>
</evidence>
<keyword evidence="11" id="KW-0677">Repeat</keyword>
<evidence type="ECO:0000256" key="5">
    <source>
        <dbReference type="ARBA" id="ARBA00022527"/>
    </source>
</evidence>
<keyword evidence="5" id="KW-0723">Serine/threonine-protein kinase</keyword>
<dbReference type="EMBL" id="CP144749">
    <property type="protein sequence ID" value="WVZ74601.1"/>
    <property type="molecule type" value="Genomic_DNA"/>
</dbReference>
<accession>A0AAQ3WVH2</accession>
<keyword evidence="16 25" id="KW-0472">Membrane</keyword>
<keyword evidence="8" id="KW-0808">Transferase</keyword>
<dbReference type="PANTHER" id="PTHR27008">
    <property type="entry name" value="OS04G0122200 PROTEIN"/>
    <property type="match status" value="1"/>
</dbReference>
<dbReference type="GO" id="GO:0005524">
    <property type="term" value="F:ATP binding"/>
    <property type="evidence" value="ECO:0007669"/>
    <property type="project" value="UniProtKB-UniRule"/>
</dbReference>
<dbReference type="GO" id="GO:0005789">
    <property type="term" value="C:endoplasmic reticulum membrane"/>
    <property type="evidence" value="ECO:0007669"/>
    <property type="project" value="UniProtKB-SubCell"/>
</dbReference>
<evidence type="ECO:0000313" key="28">
    <source>
        <dbReference type="Proteomes" id="UP001341281"/>
    </source>
</evidence>
<dbReference type="Gene3D" id="1.10.510.10">
    <property type="entry name" value="Transferase(Phosphotransferase) domain 1"/>
    <property type="match status" value="1"/>
</dbReference>
<dbReference type="Proteomes" id="UP001341281">
    <property type="component" value="Chromosome 05"/>
</dbReference>
<dbReference type="SUPFAM" id="SSF52058">
    <property type="entry name" value="L domain-like"/>
    <property type="match status" value="1"/>
</dbReference>
<dbReference type="Pfam" id="PF00069">
    <property type="entry name" value="Pkinase"/>
    <property type="match status" value="1"/>
</dbReference>
<comment type="subcellular location">
    <subcellularLocation>
        <location evidence="1">Cell membrane</location>
        <topology evidence="1">Single-pass membrane protein</topology>
    </subcellularLocation>
    <subcellularLocation>
        <location evidence="2">Endoplasmic reticulum membrane</location>
        <topology evidence="2">Single-pass membrane protein</topology>
    </subcellularLocation>
</comment>
<feature type="domain" description="Protein kinase" evidence="26">
    <location>
        <begin position="160"/>
        <end position="461"/>
    </location>
</feature>
<comment type="function">
    <text evidence="22">The processed protein kinase Xa21 chain released by protein cleavage after X.oryzae pv. oryzae protein Ax21 detection translocates into the nucleus where it can bind and regulate WRKY62, a transcription factor. Confers resistance to the bacterial pathogen X.oryzae pv. oryzae (Xoo).</text>
</comment>
<evidence type="ECO:0000256" key="3">
    <source>
        <dbReference type="ARBA" id="ARBA00012513"/>
    </source>
</evidence>
<dbReference type="SUPFAM" id="SSF56112">
    <property type="entry name" value="Protein kinase-like (PK-like)"/>
    <property type="match status" value="1"/>
</dbReference>
<keyword evidence="6" id="KW-0597">Phosphoprotein</keyword>
<evidence type="ECO:0000256" key="22">
    <source>
        <dbReference type="ARBA" id="ARBA00056628"/>
    </source>
</evidence>
<dbReference type="FunFam" id="3.30.200.20:FF:000432">
    <property type="entry name" value="LRR receptor-like serine/threonine-protein kinase EFR"/>
    <property type="match status" value="1"/>
</dbReference>
<evidence type="ECO:0000256" key="8">
    <source>
        <dbReference type="ARBA" id="ARBA00022679"/>
    </source>
</evidence>
<evidence type="ECO:0000256" key="7">
    <source>
        <dbReference type="ARBA" id="ARBA00022614"/>
    </source>
</evidence>
<comment type="catalytic activity">
    <reaction evidence="19">
        <text>L-threonyl-[protein] + ATP = O-phospho-L-threonyl-[protein] + ADP + H(+)</text>
        <dbReference type="Rhea" id="RHEA:46608"/>
        <dbReference type="Rhea" id="RHEA-COMP:11060"/>
        <dbReference type="Rhea" id="RHEA-COMP:11605"/>
        <dbReference type="ChEBI" id="CHEBI:15378"/>
        <dbReference type="ChEBI" id="CHEBI:30013"/>
        <dbReference type="ChEBI" id="CHEBI:30616"/>
        <dbReference type="ChEBI" id="CHEBI:61977"/>
        <dbReference type="ChEBI" id="CHEBI:456216"/>
        <dbReference type="EC" id="2.7.11.1"/>
    </reaction>
</comment>
<evidence type="ECO:0000313" key="27">
    <source>
        <dbReference type="EMBL" id="WVZ74601.1"/>
    </source>
</evidence>
<evidence type="ECO:0000256" key="21">
    <source>
        <dbReference type="ARBA" id="ARBA00054320"/>
    </source>
</evidence>
<evidence type="ECO:0000256" key="1">
    <source>
        <dbReference type="ARBA" id="ARBA00004162"/>
    </source>
</evidence>
<dbReference type="Gene3D" id="3.30.200.20">
    <property type="entry name" value="Phosphorylase Kinase, domain 1"/>
    <property type="match status" value="1"/>
</dbReference>
<dbReference type="PROSITE" id="PS00107">
    <property type="entry name" value="PROTEIN_KINASE_ATP"/>
    <property type="match status" value="1"/>
</dbReference>
<keyword evidence="10" id="KW-0732">Signal</keyword>
<keyword evidence="12 24" id="KW-0547">Nucleotide-binding</keyword>
<dbReference type="PANTHER" id="PTHR27008:SF468">
    <property type="entry name" value="OS02G0615500 PROTEIN"/>
    <property type="match status" value="1"/>
</dbReference>
<dbReference type="InterPro" id="IPR032675">
    <property type="entry name" value="LRR_dom_sf"/>
</dbReference>
<comment type="function">
    <text evidence="21">Receptor kinase that detects X.oryzae pv. oryzae protein Ax21 to promote innate immunity. Following X.oryzae pv. oryzae protein Ax21 detection, undergoes cleavage, releasing the processed protein kinase Xa21 chain.</text>
</comment>
<dbReference type="AlphaFoldDB" id="A0AAQ3WVH2"/>
<keyword evidence="7" id="KW-0433">Leucine-rich repeat</keyword>
<keyword evidence="14 24" id="KW-0067">ATP-binding</keyword>
<proteinExistence type="predicted"/>
<evidence type="ECO:0000256" key="20">
    <source>
        <dbReference type="ARBA" id="ARBA00048679"/>
    </source>
</evidence>
<dbReference type="GO" id="GO:0005886">
    <property type="term" value="C:plasma membrane"/>
    <property type="evidence" value="ECO:0007669"/>
    <property type="project" value="UniProtKB-SubCell"/>
</dbReference>
<keyword evidence="9 25" id="KW-0812">Transmembrane</keyword>
<evidence type="ECO:0000256" key="16">
    <source>
        <dbReference type="ARBA" id="ARBA00023136"/>
    </source>
</evidence>
<keyword evidence="15 25" id="KW-1133">Transmembrane helix</keyword>
<evidence type="ECO:0000256" key="12">
    <source>
        <dbReference type="ARBA" id="ARBA00022741"/>
    </source>
</evidence>
<dbReference type="InterPro" id="IPR051809">
    <property type="entry name" value="Plant_receptor-like_S/T_kinase"/>
</dbReference>
<evidence type="ECO:0000256" key="15">
    <source>
        <dbReference type="ARBA" id="ARBA00022989"/>
    </source>
</evidence>
<dbReference type="Gene3D" id="3.80.10.10">
    <property type="entry name" value="Ribonuclease Inhibitor"/>
    <property type="match status" value="1"/>
</dbReference>
<keyword evidence="28" id="KW-1185">Reference proteome</keyword>
<evidence type="ECO:0000256" key="24">
    <source>
        <dbReference type="PROSITE-ProRule" id="PRU10141"/>
    </source>
</evidence>
<evidence type="ECO:0000256" key="18">
    <source>
        <dbReference type="ARBA" id="ARBA00023180"/>
    </source>
</evidence>